<evidence type="ECO:0000313" key="1">
    <source>
        <dbReference type="EMBL" id="MFG3818486.1"/>
    </source>
</evidence>
<dbReference type="Proteomes" id="UP001604335">
    <property type="component" value="Unassembled WGS sequence"/>
</dbReference>
<accession>A0ABW7CBG9</accession>
<comment type="caution">
    <text evidence="1">The sequence shown here is derived from an EMBL/GenBank/DDBJ whole genome shotgun (WGS) entry which is preliminary data.</text>
</comment>
<gene>
    <name evidence="1" type="ORF">VPK24_12615</name>
</gene>
<keyword evidence="2" id="KW-1185">Reference proteome</keyword>
<sequence>MSQQLMSQMLRRLAPPVPPRPKGQKNKGWHGLVLGFTWFMVGCTPTVAIGELKQQPAASLNGRSVYIQGKAVERVPLLDGRIYRIEDPTGWIWVLSQGDRTELELGQVVKLRASLRYQPIQVGQQEMGEIYAIEEP</sequence>
<dbReference type="EMBL" id="JAZAQF010000076">
    <property type="protein sequence ID" value="MFG3818486.1"/>
    <property type="molecule type" value="Genomic_DNA"/>
</dbReference>
<organism evidence="1 2">
    <name type="scientific">Limnothrix redekei LRLZ20PSL1</name>
    <dbReference type="NCBI Taxonomy" id="3112953"/>
    <lineage>
        <taxon>Bacteria</taxon>
        <taxon>Bacillati</taxon>
        <taxon>Cyanobacteriota</taxon>
        <taxon>Cyanophyceae</taxon>
        <taxon>Pseudanabaenales</taxon>
        <taxon>Pseudanabaenaceae</taxon>
        <taxon>Limnothrix</taxon>
    </lineage>
</organism>
<proteinExistence type="predicted"/>
<evidence type="ECO:0008006" key="3">
    <source>
        <dbReference type="Google" id="ProtNLM"/>
    </source>
</evidence>
<reference evidence="2" key="1">
    <citation type="journal article" date="2024" name="Algal Res.">
        <title>Biochemical, toxicological and genomic investigation of a high-biomass producing Limnothrix strain isolated from Italian shallow drinking water reservoir.</title>
        <authorList>
            <person name="Simonazzi M."/>
            <person name="Shishido T.K."/>
            <person name="Delbaje E."/>
            <person name="Wahlsten M."/>
            <person name="Fewer D.P."/>
            <person name="Sivonen K."/>
            <person name="Pezzolesi L."/>
            <person name="Pistocchi R."/>
        </authorList>
    </citation>
    <scope>NUCLEOTIDE SEQUENCE [LARGE SCALE GENOMIC DNA]</scope>
    <source>
        <strain evidence="2">LRLZ20PSL1</strain>
    </source>
</reference>
<protein>
    <recommendedName>
        <fullName evidence="3">DNA-binding protein</fullName>
    </recommendedName>
</protein>
<evidence type="ECO:0000313" key="2">
    <source>
        <dbReference type="Proteomes" id="UP001604335"/>
    </source>
</evidence>
<name>A0ABW7CBG9_9CYAN</name>